<keyword evidence="2" id="KW-1185">Reference proteome</keyword>
<proteinExistence type="predicted"/>
<protein>
    <recommendedName>
        <fullName evidence="3">F-box domain-containing protein</fullName>
    </recommendedName>
</protein>
<dbReference type="EMBL" id="CABITT030000008">
    <property type="protein sequence ID" value="VVB13128.1"/>
    <property type="molecule type" value="Genomic_DNA"/>
</dbReference>
<dbReference type="InterPro" id="IPR036047">
    <property type="entry name" value="F-box-like_dom_sf"/>
</dbReference>
<evidence type="ECO:0000313" key="2">
    <source>
        <dbReference type="Proteomes" id="UP000489600"/>
    </source>
</evidence>
<name>A0A565CHC1_9BRAS</name>
<dbReference type="AlphaFoldDB" id="A0A565CHC1"/>
<accession>A0A565CHC1</accession>
<comment type="caution">
    <text evidence="1">The sequence shown here is derived from an EMBL/GenBank/DDBJ whole genome shotgun (WGS) entry which is preliminary data.</text>
</comment>
<dbReference type="OrthoDB" id="1905685at2759"/>
<reference evidence="1" key="1">
    <citation type="submission" date="2019-07" db="EMBL/GenBank/DDBJ databases">
        <authorList>
            <person name="Dittberner H."/>
        </authorList>
    </citation>
    <scope>NUCLEOTIDE SEQUENCE [LARGE SCALE GENOMIC DNA]</scope>
</reference>
<sequence length="285" mass="32320">MSPNVSSISTLVIPRVLSSPTAVKQQKPLKRKRENEIDNVVLMAMHEYREPIPPSWEILSVLAPYMEPETLAIACCVSTTWLQCFSYANLWKSTLTMHNDLSYFANTEETMIGDSFKRIVSAVQSDAKRCRRNQPSKPKISLSDLIFIVHMSTGSTQATIVKKGKDLAFGSKERFQIVADVSNSGFTAGMKEVRMLWRVVVKDYRRLFTIKDTVKSLDTKLGWFTDELPAPESRYFKSSNLVGDVKPSFNGEVLDKVGFAFVDSSTWESLFVDDVMRYLQLFLVD</sequence>
<dbReference type="Proteomes" id="UP000489600">
    <property type="component" value="Unassembled WGS sequence"/>
</dbReference>
<dbReference type="SUPFAM" id="SSF81383">
    <property type="entry name" value="F-box domain"/>
    <property type="match status" value="1"/>
</dbReference>
<gene>
    <name evidence="1" type="ORF">ANE_LOCUS23572</name>
</gene>
<evidence type="ECO:0000313" key="1">
    <source>
        <dbReference type="EMBL" id="VVB13128.1"/>
    </source>
</evidence>
<evidence type="ECO:0008006" key="3">
    <source>
        <dbReference type="Google" id="ProtNLM"/>
    </source>
</evidence>
<organism evidence="1 2">
    <name type="scientific">Arabis nemorensis</name>
    <dbReference type="NCBI Taxonomy" id="586526"/>
    <lineage>
        <taxon>Eukaryota</taxon>
        <taxon>Viridiplantae</taxon>
        <taxon>Streptophyta</taxon>
        <taxon>Embryophyta</taxon>
        <taxon>Tracheophyta</taxon>
        <taxon>Spermatophyta</taxon>
        <taxon>Magnoliopsida</taxon>
        <taxon>eudicotyledons</taxon>
        <taxon>Gunneridae</taxon>
        <taxon>Pentapetalae</taxon>
        <taxon>rosids</taxon>
        <taxon>malvids</taxon>
        <taxon>Brassicales</taxon>
        <taxon>Brassicaceae</taxon>
        <taxon>Arabideae</taxon>
        <taxon>Arabis</taxon>
    </lineage>
</organism>